<evidence type="ECO:0008006" key="8">
    <source>
        <dbReference type="Google" id="ProtNLM"/>
    </source>
</evidence>
<feature type="region of interest" description="Disordered" evidence="5">
    <location>
        <begin position="143"/>
        <end position="171"/>
    </location>
</feature>
<keyword evidence="4" id="KW-0472">Membrane</keyword>
<dbReference type="Proteomes" id="UP000199691">
    <property type="component" value="Unassembled WGS sequence"/>
</dbReference>
<keyword evidence="3" id="KW-1133">Transmembrane helix</keyword>
<evidence type="ECO:0000256" key="1">
    <source>
        <dbReference type="ARBA" id="ARBA00004167"/>
    </source>
</evidence>
<feature type="compositionally biased region" description="Pro residues" evidence="5">
    <location>
        <begin position="36"/>
        <end position="73"/>
    </location>
</feature>
<feature type="compositionally biased region" description="Low complexity" evidence="5">
    <location>
        <begin position="145"/>
        <end position="171"/>
    </location>
</feature>
<evidence type="ECO:0000256" key="2">
    <source>
        <dbReference type="ARBA" id="ARBA00022692"/>
    </source>
</evidence>
<evidence type="ECO:0000256" key="5">
    <source>
        <dbReference type="SAM" id="MobiDB-lite"/>
    </source>
</evidence>
<dbReference type="PANTHER" id="PTHR30168">
    <property type="entry name" value="PUTATIVE MEMBRANE PROTEIN YPFJ"/>
    <property type="match status" value="1"/>
</dbReference>
<dbReference type="Pfam" id="PF04228">
    <property type="entry name" value="Zn_peptidase"/>
    <property type="match status" value="1"/>
</dbReference>
<keyword evidence="7" id="KW-1185">Reference proteome</keyword>
<comment type="subcellular location">
    <subcellularLocation>
        <location evidence="1">Membrane</location>
        <topology evidence="1">Single-pass membrane protein</topology>
    </subcellularLocation>
</comment>
<dbReference type="EMBL" id="FNIX01000028">
    <property type="protein sequence ID" value="SDP96757.1"/>
    <property type="molecule type" value="Genomic_DNA"/>
</dbReference>
<feature type="compositionally biased region" description="Low complexity" evidence="5">
    <location>
        <begin position="74"/>
        <end position="85"/>
    </location>
</feature>
<feature type="region of interest" description="Disordered" evidence="5">
    <location>
        <begin position="1"/>
        <end position="90"/>
    </location>
</feature>
<organism evidence="6 7">
    <name type="scientific">Lentzea jiangxiensis</name>
    <dbReference type="NCBI Taxonomy" id="641025"/>
    <lineage>
        <taxon>Bacteria</taxon>
        <taxon>Bacillati</taxon>
        <taxon>Actinomycetota</taxon>
        <taxon>Actinomycetes</taxon>
        <taxon>Pseudonocardiales</taxon>
        <taxon>Pseudonocardiaceae</taxon>
        <taxon>Lentzea</taxon>
    </lineage>
</organism>
<name>A0A1H0X1C8_9PSEU</name>
<dbReference type="AlphaFoldDB" id="A0A1H0X1C8"/>
<evidence type="ECO:0000313" key="6">
    <source>
        <dbReference type="EMBL" id="SDP96757.1"/>
    </source>
</evidence>
<accession>A0A1H0X1C8</accession>
<sequence length="413" mass="43731">MGGPQAMTQPPPPGSWPPPRPVGPPPMPAPLGQRPPQGPPPPYGMPPQGPPPARYAQYGPPPPPGQVMPPPQPSWGTPPGGYAPYPMGPPPPRKNNGPMIALILGGVVVLGLAAVGVFAATLSSKVKDTGYSNYTTYSPTFGAQTTTDAPTTTTAPSRATPSRAPSTPATPAGPKAVYALADHPFLKANFGATTIPGCALPAMDYSPAGQDRFLRAALPCIENMWKPALQAANLPYQPVELHIVTETAQYPCGTVRPDQTARYCQGGIYWTANAYAAERNPNNPNHPGKYLGQLAHEYGHHIQWLTGMLKASDRAQYDAGGWDTPKGLDLNRRMELQATCFGGMTLAPLSHGAIPIDVIRVGLTDAGNRGDYDIYPTKDHGTPQNNSNWVDRGYRSNKASECNTWAADPASVS</sequence>
<reference evidence="7" key="1">
    <citation type="submission" date="2016-10" db="EMBL/GenBank/DDBJ databases">
        <authorList>
            <person name="Varghese N."/>
            <person name="Submissions S."/>
        </authorList>
    </citation>
    <scope>NUCLEOTIDE SEQUENCE [LARGE SCALE GENOMIC DNA]</scope>
    <source>
        <strain evidence="7">CGMCC 4.6609</strain>
    </source>
</reference>
<evidence type="ECO:0000256" key="4">
    <source>
        <dbReference type="ARBA" id="ARBA00023136"/>
    </source>
</evidence>
<dbReference type="InterPro" id="IPR007343">
    <property type="entry name" value="Uncharacterised_pept_Zn_put"/>
</dbReference>
<dbReference type="STRING" id="641025.SAMN05421507_12860"/>
<evidence type="ECO:0000256" key="3">
    <source>
        <dbReference type="ARBA" id="ARBA00022989"/>
    </source>
</evidence>
<dbReference type="PANTHER" id="PTHR30168:SF0">
    <property type="entry name" value="INNER MEMBRANE PROTEIN"/>
    <property type="match status" value="1"/>
</dbReference>
<gene>
    <name evidence="6" type="ORF">SAMN05421507_12860</name>
</gene>
<protein>
    <recommendedName>
        <fullName evidence="8">Neutral zinc metallopeptidase</fullName>
    </recommendedName>
</protein>
<dbReference type="GO" id="GO:0016020">
    <property type="term" value="C:membrane"/>
    <property type="evidence" value="ECO:0007669"/>
    <property type="project" value="UniProtKB-SubCell"/>
</dbReference>
<keyword evidence="2" id="KW-0812">Transmembrane</keyword>
<evidence type="ECO:0000313" key="7">
    <source>
        <dbReference type="Proteomes" id="UP000199691"/>
    </source>
</evidence>
<proteinExistence type="predicted"/>
<feature type="compositionally biased region" description="Pro residues" evidence="5">
    <location>
        <begin position="9"/>
        <end position="29"/>
    </location>
</feature>